<reference evidence="2" key="1">
    <citation type="journal article" date="2013" name="Genetics">
        <title>The draft genome and transcriptome of Panagrellus redivivus are shaped by the harsh demands of a free-living lifestyle.</title>
        <authorList>
            <person name="Srinivasan J."/>
            <person name="Dillman A.R."/>
            <person name="Macchietto M.G."/>
            <person name="Heikkinen L."/>
            <person name="Lakso M."/>
            <person name="Fracchia K.M."/>
            <person name="Antoshechkin I."/>
            <person name="Mortazavi A."/>
            <person name="Wong G."/>
            <person name="Sternberg P.W."/>
        </authorList>
    </citation>
    <scope>NUCLEOTIDE SEQUENCE [LARGE SCALE GENOMIC DNA]</scope>
    <source>
        <strain evidence="2">MT8872</strain>
    </source>
</reference>
<dbReference type="SUPFAM" id="SSF56994">
    <property type="entry name" value="Insulin-like"/>
    <property type="match status" value="1"/>
</dbReference>
<name>A0A7E4ZT51_PANRE</name>
<dbReference type="WBParaSite" id="Pan_g15655.t1">
    <property type="protein sequence ID" value="Pan_g15655.t1"/>
    <property type="gene ID" value="Pan_g15655"/>
</dbReference>
<keyword evidence="1" id="KW-0732">Signal</keyword>
<sequence>MPLHNALFACFFPHLTERVVDKEHRRRNSCHKARRNFGSLRRHRLRTNPPPHFRINKVRKDFLWRFGPSQSVACNKSGDGGSLHQIMRTSTFVLVCVVIAAVTVPTEAAKKYCGPSLKKMTALTCTFSGESRPCLKTSGSTTSAADKCCKSGCDLTYIKNNLCCFSQSCLDSCYPGKNYKVGTVY</sequence>
<evidence type="ECO:0000256" key="1">
    <source>
        <dbReference type="ARBA" id="ARBA00022729"/>
    </source>
</evidence>
<keyword evidence="2" id="KW-1185">Reference proteome</keyword>
<organism evidence="2 3">
    <name type="scientific">Panagrellus redivivus</name>
    <name type="common">Microworm</name>
    <dbReference type="NCBI Taxonomy" id="6233"/>
    <lineage>
        <taxon>Eukaryota</taxon>
        <taxon>Metazoa</taxon>
        <taxon>Ecdysozoa</taxon>
        <taxon>Nematoda</taxon>
        <taxon>Chromadorea</taxon>
        <taxon>Rhabditida</taxon>
        <taxon>Tylenchina</taxon>
        <taxon>Panagrolaimomorpha</taxon>
        <taxon>Panagrolaimoidea</taxon>
        <taxon>Panagrolaimidae</taxon>
        <taxon>Panagrellus</taxon>
    </lineage>
</organism>
<proteinExistence type="predicted"/>
<reference evidence="3" key="2">
    <citation type="submission" date="2020-10" db="UniProtKB">
        <authorList>
            <consortium name="WormBaseParasite"/>
        </authorList>
    </citation>
    <scope>IDENTIFICATION</scope>
</reference>
<protein>
    <submittedName>
        <fullName evidence="3">Stigma-specific STIG1-like protein 1</fullName>
    </submittedName>
</protein>
<dbReference type="AlphaFoldDB" id="A0A7E4ZT51"/>
<dbReference type="InterPro" id="IPR036438">
    <property type="entry name" value="Insulin-like_sf"/>
</dbReference>
<dbReference type="Proteomes" id="UP000492821">
    <property type="component" value="Unassembled WGS sequence"/>
</dbReference>
<evidence type="ECO:0000313" key="3">
    <source>
        <dbReference type="WBParaSite" id="Pan_g15655.t1"/>
    </source>
</evidence>
<evidence type="ECO:0000313" key="2">
    <source>
        <dbReference type="Proteomes" id="UP000492821"/>
    </source>
</evidence>
<accession>A0A7E4ZT51</accession>